<dbReference type="InterPro" id="IPR000683">
    <property type="entry name" value="Gfo/Idh/MocA-like_OxRdtase_N"/>
</dbReference>
<dbReference type="InterPro" id="IPR052515">
    <property type="entry name" value="Gfo/Idh/MocA_Oxidoreductase"/>
</dbReference>
<organism evidence="4 5">
    <name type="scientific">Anaerobacillus alkaliphilus</name>
    <dbReference type="NCBI Taxonomy" id="1548597"/>
    <lineage>
        <taxon>Bacteria</taxon>
        <taxon>Bacillati</taxon>
        <taxon>Bacillota</taxon>
        <taxon>Bacilli</taxon>
        <taxon>Bacillales</taxon>
        <taxon>Bacillaceae</taxon>
        <taxon>Anaerobacillus</taxon>
    </lineage>
</organism>
<evidence type="ECO:0000259" key="2">
    <source>
        <dbReference type="Pfam" id="PF01408"/>
    </source>
</evidence>
<evidence type="ECO:0000259" key="3">
    <source>
        <dbReference type="Pfam" id="PF02894"/>
    </source>
</evidence>
<dbReference type="OrthoDB" id="9815825at2"/>
<gene>
    <name evidence="4" type="ORF">DS745_13310</name>
</gene>
<accession>A0A4Q0VSW5</accession>
<dbReference type="InterPro" id="IPR036291">
    <property type="entry name" value="NAD(P)-bd_dom_sf"/>
</dbReference>
<comment type="caution">
    <text evidence="4">The sequence shown here is derived from an EMBL/GenBank/DDBJ whole genome shotgun (WGS) entry which is preliminary data.</text>
</comment>
<reference evidence="4 5" key="1">
    <citation type="journal article" date="2019" name="Int. J. Syst. Evol. Microbiol.">
        <title>Anaerobacillus alkaliphilus sp. nov., a novel alkaliphilic and moderately halophilic bacterium.</title>
        <authorList>
            <person name="Borsodi A.K."/>
            <person name="Aszalos J.M."/>
            <person name="Bihari P."/>
            <person name="Nagy I."/>
            <person name="Schumann P."/>
            <person name="Sproer C."/>
            <person name="Kovacs A.L."/>
            <person name="Boka K."/>
            <person name="Dobosy P."/>
            <person name="Ovari M."/>
            <person name="Szili-Kovacs T."/>
            <person name="Toth E."/>
        </authorList>
    </citation>
    <scope>NUCLEOTIDE SEQUENCE [LARGE SCALE GENOMIC DNA]</scope>
    <source>
        <strain evidence="4 5">B16-10</strain>
    </source>
</reference>
<dbReference type="AlphaFoldDB" id="A0A4Q0VSW5"/>
<dbReference type="PANTHER" id="PTHR43249:SF1">
    <property type="entry name" value="D-GLUCOSIDE 3-DEHYDROGENASE"/>
    <property type="match status" value="1"/>
</dbReference>
<dbReference type="Pfam" id="PF02894">
    <property type="entry name" value="GFO_IDH_MocA_C"/>
    <property type="match status" value="1"/>
</dbReference>
<dbReference type="RefSeq" id="WP_129078710.1">
    <property type="nucleotide sequence ID" value="NZ_QOUX01000042.1"/>
</dbReference>
<proteinExistence type="inferred from homology"/>
<comment type="similarity">
    <text evidence="1">Belongs to the Gfo/Idh/MocA family.</text>
</comment>
<dbReference type="SUPFAM" id="SSF51735">
    <property type="entry name" value="NAD(P)-binding Rossmann-fold domains"/>
    <property type="match status" value="1"/>
</dbReference>
<feature type="domain" description="Gfo/Idh/MocA-like oxidoreductase C-terminal" evidence="3">
    <location>
        <begin position="136"/>
        <end position="343"/>
    </location>
</feature>
<dbReference type="Pfam" id="PF01408">
    <property type="entry name" value="GFO_IDH_MocA"/>
    <property type="match status" value="1"/>
</dbReference>
<evidence type="ECO:0000313" key="4">
    <source>
        <dbReference type="EMBL" id="RXI99854.1"/>
    </source>
</evidence>
<dbReference type="Gene3D" id="3.30.360.10">
    <property type="entry name" value="Dihydrodipicolinate Reductase, domain 2"/>
    <property type="match status" value="1"/>
</dbReference>
<dbReference type="EMBL" id="QOUX01000042">
    <property type="protein sequence ID" value="RXI99854.1"/>
    <property type="molecule type" value="Genomic_DNA"/>
</dbReference>
<dbReference type="Gene3D" id="3.40.50.720">
    <property type="entry name" value="NAD(P)-binding Rossmann-like Domain"/>
    <property type="match status" value="1"/>
</dbReference>
<feature type="domain" description="Gfo/Idh/MocA-like oxidoreductase N-terminal" evidence="2">
    <location>
        <begin position="4"/>
        <end position="123"/>
    </location>
</feature>
<protein>
    <submittedName>
        <fullName evidence="4">Gfo/Idh/MocA family oxidoreductase</fullName>
    </submittedName>
</protein>
<name>A0A4Q0VSW5_9BACI</name>
<dbReference type="PANTHER" id="PTHR43249">
    <property type="entry name" value="UDP-N-ACETYL-2-AMINO-2-DEOXY-D-GLUCURONATE OXIDASE"/>
    <property type="match status" value="1"/>
</dbReference>
<sequence>MKKLRVGIIGTGAIAQGAHIPNYQKCNNVEVVAVANHHYDKAEQCAKTFSIPYVFENYEDMLNEVDLDAVSICTPNKFHAEQTIAALHKGCHVLCEKPPAITVEEVLQMEKAAENAGKILFYAFHYRYSPEVITLKKFINANELGEIYSAKATAVRRRGIPGWGVFTNKELQGGGALIDIGVHMLDTALYLMGYPEPHTVLGTTYAKIGQRSGVGLLGKWDWENFSVEDMANAMITFKNGSTLLLEAAFAANVEEKDVMQVSLIGDQGGADVFPLKIFQEKHDTLIDVSPAFLPNYSFHEKEIRDFVNCCLTNTMPESTPHQGLILQKIVNAIYESAKTGEAIRL</sequence>
<dbReference type="GO" id="GO:0000166">
    <property type="term" value="F:nucleotide binding"/>
    <property type="evidence" value="ECO:0007669"/>
    <property type="project" value="InterPro"/>
</dbReference>
<dbReference type="InterPro" id="IPR004104">
    <property type="entry name" value="Gfo/Idh/MocA-like_OxRdtase_C"/>
</dbReference>
<dbReference type="Proteomes" id="UP000290649">
    <property type="component" value="Unassembled WGS sequence"/>
</dbReference>
<evidence type="ECO:0000256" key="1">
    <source>
        <dbReference type="ARBA" id="ARBA00010928"/>
    </source>
</evidence>
<dbReference type="SUPFAM" id="SSF55347">
    <property type="entry name" value="Glyceraldehyde-3-phosphate dehydrogenase-like, C-terminal domain"/>
    <property type="match status" value="1"/>
</dbReference>
<evidence type="ECO:0000313" key="5">
    <source>
        <dbReference type="Proteomes" id="UP000290649"/>
    </source>
</evidence>
<keyword evidence="5" id="KW-1185">Reference proteome</keyword>